<feature type="compositionally biased region" description="Polar residues" evidence="1">
    <location>
        <begin position="112"/>
        <end position="125"/>
    </location>
</feature>
<dbReference type="AlphaFoldDB" id="A0A0C9V9B3"/>
<gene>
    <name evidence="2" type="ORF">M422DRAFT_782995</name>
</gene>
<reference evidence="2 3" key="1">
    <citation type="submission" date="2014-06" db="EMBL/GenBank/DDBJ databases">
        <title>Evolutionary Origins and Diversification of the Mycorrhizal Mutualists.</title>
        <authorList>
            <consortium name="DOE Joint Genome Institute"/>
            <consortium name="Mycorrhizal Genomics Consortium"/>
            <person name="Kohler A."/>
            <person name="Kuo A."/>
            <person name="Nagy L.G."/>
            <person name="Floudas D."/>
            <person name="Copeland A."/>
            <person name="Barry K.W."/>
            <person name="Cichocki N."/>
            <person name="Veneault-Fourrey C."/>
            <person name="LaButti K."/>
            <person name="Lindquist E.A."/>
            <person name="Lipzen A."/>
            <person name="Lundell T."/>
            <person name="Morin E."/>
            <person name="Murat C."/>
            <person name="Riley R."/>
            <person name="Ohm R."/>
            <person name="Sun H."/>
            <person name="Tunlid A."/>
            <person name="Henrissat B."/>
            <person name="Grigoriev I.V."/>
            <person name="Hibbett D.S."/>
            <person name="Martin F."/>
        </authorList>
    </citation>
    <scope>NUCLEOTIDE SEQUENCE [LARGE SCALE GENOMIC DNA]</scope>
    <source>
        <strain evidence="2 3">SS14</strain>
    </source>
</reference>
<feature type="compositionally biased region" description="Basic and acidic residues" evidence="1">
    <location>
        <begin position="101"/>
        <end position="110"/>
    </location>
</feature>
<dbReference type="HOGENOM" id="CLU_506383_0_0_1"/>
<name>A0A0C9V9B3_SPHS4</name>
<dbReference type="EMBL" id="KN837204">
    <property type="protein sequence ID" value="KIJ34065.1"/>
    <property type="molecule type" value="Genomic_DNA"/>
</dbReference>
<dbReference type="Proteomes" id="UP000054279">
    <property type="component" value="Unassembled WGS sequence"/>
</dbReference>
<dbReference type="OrthoDB" id="3258416at2759"/>
<evidence type="ECO:0000256" key="1">
    <source>
        <dbReference type="SAM" id="MobiDB-lite"/>
    </source>
</evidence>
<feature type="region of interest" description="Disordered" evidence="1">
    <location>
        <begin position="165"/>
        <end position="189"/>
    </location>
</feature>
<feature type="compositionally biased region" description="Polar residues" evidence="1">
    <location>
        <begin position="247"/>
        <end position="256"/>
    </location>
</feature>
<evidence type="ECO:0000313" key="2">
    <source>
        <dbReference type="EMBL" id="KIJ34065.1"/>
    </source>
</evidence>
<evidence type="ECO:0000313" key="3">
    <source>
        <dbReference type="Proteomes" id="UP000054279"/>
    </source>
</evidence>
<keyword evidence="3" id="KW-1185">Reference proteome</keyword>
<sequence length="538" mass="60031">MRGGCDARHQIGRNVWCRVTLASWFESFQLDLHHRRRRRLRPRYRHTARKIGRMEDIPQRENLGAMLRIDIQKLCKDNNIKANMRTDEMINALFDLVNGKDVPRPHRAVSERGTSQPPISHVPSTAQPPPPSKQLVESAAKKCASGDGELKKVQAMQMRLGKGKPIAAGANGARKVTSKGGARSARASRMLQEETIAEEDEEATVAQVEEQHPQEHEYEHEHEQVLTLSANRPSSTKPFSPTAGPSHLSTPAPSQLSFMFPNAQLTSLEARLAHLESQPPPPPPTVDLTPLLSRLRALEDAVILAPKMEDVMKLQGELADFGYLKEEVSTPPTGRRGTPENSPQFWIQKLEDHGKGRTLDTTAVSISGIIVQLMPPVCCTHAITGLLYVCLLIIGILEMLYGRTFLTLQLLVNSKIPAFSGILRISTKYLFEDIRETCIDLLHSPLPDNLQIWQATADTSYAAEFLQIIQQHNIIYHLPQALYSFCSYPASEVLAKLKGRRNLLAKFLEGKNKLSVAFPDFMKNTLEGFGTRICCTNV</sequence>
<proteinExistence type="predicted"/>
<organism evidence="2 3">
    <name type="scientific">Sphaerobolus stellatus (strain SS14)</name>
    <dbReference type="NCBI Taxonomy" id="990650"/>
    <lineage>
        <taxon>Eukaryota</taxon>
        <taxon>Fungi</taxon>
        <taxon>Dikarya</taxon>
        <taxon>Basidiomycota</taxon>
        <taxon>Agaricomycotina</taxon>
        <taxon>Agaricomycetes</taxon>
        <taxon>Phallomycetidae</taxon>
        <taxon>Geastrales</taxon>
        <taxon>Sphaerobolaceae</taxon>
        <taxon>Sphaerobolus</taxon>
    </lineage>
</organism>
<feature type="region of interest" description="Disordered" evidence="1">
    <location>
        <begin position="230"/>
        <end position="256"/>
    </location>
</feature>
<protein>
    <submittedName>
        <fullName evidence="2">Uncharacterized protein</fullName>
    </submittedName>
</protein>
<accession>A0A0C9V9B3</accession>
<feature type="compositionally biased region" description="Polar residues" evidence="1">
    <location>
        <begin position="230"/>
        <end position="239"/>
    </location>
</feature>
<feature type="region of interest" description="Disordered" evidence="1">
    <location>
        <begin position="101"/>
        <end position="134"/>
    </location>
</feature>